<dbReference type="InterPro" id="IPR001469">
    <property type="entry name" value="ATP_synth_F1_dsu/esu"/>
</dbReference>
<evidence type="ECO:0000256" key="10">
    <source>
        <dbReference type="ARBA" id="ARBA00023136"/>
    </source>
</evidence>
<feature type="domain" description="F1F0-ATP synthase subunit delta C-terminal" evidence="15">
    <location>
        <begin position="123"/>
        <end position="162"/>
    </location>
</feature>
<dbReference type="PANTHER" id="PTHR13822:SF7">
    <property type="entry name" value="ATP SYNTHASE SUBUNIT DELTA, MITOCHONDRIAL"/>
    <property type="match status" value="1"/>
</dbReference>
<evidence type="ECO:0000313" key="16">
    <source>
        <dbReference type="EMBL" id="GMM51984.1"/>
    </source>
</evidence>
<evidence type="ECO:0000256" key="6">
    <source>
        <dbReference type="ARBA" id="ARBA00022792"/>
    </source>
</evidence>
<evidence type="ECO:0000313" key="17">
    <source>
        <dbReference type="Proteomes" id="UP001362899"/>
    </source>
</evidence>
<evidence type="ECO:0000256" key="5">
    <source>
        <dbReference type="ARBA" id="ARBA00022781"/>
    </source>
</evidence>
<dbReference type="Pfam" id="PF21334">
    <property type="entry name" value="ATPD_C_fung"/>
    <property type="match status" value="1"/>
</dbReference>
<dbReference type="PANTHER" id="PTHR13822">
    <property type="entry name" value="ATP SYNTHASE DELTA/EPSILON CHAIN"/>
    <property type="match status" value="1"/>
</dbReference>
<evidence type="ECO:0000256" key="2">
    <source>
        <dbReference type="ARBA" id="ARBA00005712"/>
    </source>
</evidence>
<dbReference type="Gene3D" id="6.10.140.880">
    <property type="match status" value="1"/>
</dbReference>
<evidence type="ECO:0000256" key="4">
    <source>
        <dbReference type="ARBA" id="ARBA00022448"/>
    </source>
</evidence>
<reference evidence="16 17" key="1">
    <citation type="journal article" date="2023" name="Elife">
        <title>Identification of key yeast species and microbe-microbe interactions impacting larval growth of Drosophila in the wild.</title>
        <authorList>
            <person name="Mure A."/>
            <person name="Sugiura Y."/>
            <person name="Maeda R."/>
            <person name="Honda K."/>
            <person name="Sakurai N."/>
            <person name="Takahashi Y."/>
            <person name="Watada M."/>
            <person name="Katoh T."/>
            <person name="Gotoh A."/>
            <person name="Gotoh Y."/>
            <person name="Taniguchi I."/>
            <person name="Nakamura K."/>
            <person name="Hayashi T."/>
            <person name="Katayama T."/>
            <person name="Uemura T."/>
            <person name="Hattori Y."/>
        </authorList>
    </citation>
    <scope>NUCLEOTIDE SEQUENCE [LARGE SCALE GENOMIC DNA]</scope>
    <source>
        <strain evidence="16 17">SB-73</strain>
    </source>
</reference>
<comment type="caution">
    <text evidence="16">The sequence shown here is derived from an EMBL/GenBank/DDBJ whole genome shotgun (WGS) entry which is preliminary data.</text>
</comment>
<dbReference type="CDD" id="cd12152">
    <property type="entry name" value="F1-ATPase_delta"/>
    <property type="match status" value="1"/>
</dbReference>
<evidence type="ECO:0000256" key="13">
    <source>
        <dbReference type="ARBA" id="ARBA00031669"/>
    </source>
</evidence>
<accession>A0AAV5RKA7</accession>
<name>A0AAV5RKA7_STABA</name>
<dbReference type="SUPFAM" id="SSF51344">
    <property type="entry name" value="Epsilon subunit of F1F0-ATP synthase N-terminal domain"/>
    <property type="match status" value="1"/>
</dbReference>
<comment type="similarity">
    <text evidence="2">Belongs to the ATPase epsilon chain family.</text>
</comment>
<dbReference type="Proteomes" id="UP001362899">
    <property type="component" value="Unassembled WGS sequence"/>
</dbReference>
<keyword evidence="11" id="KW-0139">CF(1)</keyword>
<evidence type="ECO:0000259" key="15">
    <source>
        <dbReference type="Pfam" id="PF21334"/>
    </source>
</evidence>
<evidence type="ECO:0000256" key="8">
    <source>
        <dbReference type="ARBA" id="ARBA00023065"/>
    </source>
</evidence>
<gene>
    <name evidence="16" type="ORF">DASB73_029470</name>
</gene>
<evidence type="ECO:0000259" key="14">
    <source>
        <dbReference type="Pfam" id="PF02823"/>
    </source>
</evidence>
<dbReference type="AlphaFoldDB" id="A0AAV5RKA7"/>
<dbReference type="EMBL" id="BTGC01000008">
    <property type="protein sequence ID" value="GMM51984.1"/>
    <property type="molecule type" value="Genomic_DNA"/>
</dbReference>
<protein>
    <recommendedName>
        <fullName evidence="3">ATP synthase subunit delta, mitochondrial</fullName>
    </recommendedName>
    <alternativeName>
        <fullName evidence="13">F-ATPase delta subunit</fullName>
    </alternativeName>
</protein>
<keyword evidence="7" id="KW-0809">Transit peptide</keyword>
<dbReference type="FunFam" id="2.60.15.10:FF:000003">
    <property type="entry name" value="ATP synthase subunit delta, mitochondrial"/>
    <property type="match status" value="1"/>
</dbReference>
<comment type="subcellular location">
    <subcellularLocation>
        <location evidence="1">Mitochondrion inner membrane</location>
    </subcellularLocation>
</comment>
<sequence>MLRLVGLRTNLKLTGLKPLQRLYATEGAPVASGALRLTLACPNKVLFKNKDVTQVNLPSTAGSIGILADHVPTVEELVPGVVEVLSSAQADAEKFFVAGGFATVTEGSELQINAVDAYPISAFRPEAVRTLLEEARKNSTSSDEEVAAQAKVELELLEALSAVVK</sequence>
<keyword evidence="5" id="KW-0375">Hydrogen ion transport</keyword>
<organism evidence="16 17">
    <name type="scientific">Starmerella bacillaris</name>
    <name type="common">Yeast</name>
    <name type="synonym">Candida zemplinina</name>
    <dbReference type="NCBI Taxonomy" id="1247836"/>
    <lineage>
        <taxon>Eukaryota</taxon>
        <taxon>Fungi</taxon>
        <taxon>Dikarya</taxon>
        <taxon>Ascomycota</taxon>
        <taxon>Saccharomycotina</taxon>
        <taxon>Dipodascomycetes</taxon>
        <taxon>Dipodascales</taxon>
        <taxon>Trichomonascaceae</taxon>
        <taxon>Starmerella</taxon>
    </lineage>
</organism>
<evidence type="ECO:0000256" key="12">
    <source>
        <dbReference type="ARBA" id="ARBA00023310"/>
    </source>
</evidence>
<keyword evidence="17" id="KW-1185">Reference proteome</keyword>
<evidence type="ECO:0000256" key="11">
    <source>
        <dbReference type="ARBA" id="ARBA00023196"/>
    </source>
</evidence>
<dbReference type="GO" id="GO:0046933">
    <property type="term" value="F:proton-transporting ATP synthase activity, rotational mechanism"/>
    <property type="evidence" value="ECO:0007669"/>
    <property type="project" value="InterPro"/>
</dbReference>
<feature type="domain" description="ATP synthase F1 complex delta/epsilon subunit N-terminal" evidence="14">
    <location>
        <begin position="35"/>
        <end position="106"/>
    </location>
</feature>
<keyword evidence="12" id="KW-0066">ATP synthesis</keyword>
<dbReference type="GO" id="GO:0005743">
    <property type="term" value="C:mitochondrial inner membrane"/>
    <property type="evidence" value="ECO:0007669"/>
    <property type="project" value="UniProtKB-SubCell"/>
</dbReference>
<keyword evidence="8" id="KW-0406">Ion transport</keyword>
<dbReference type="Gene3D" id="2.60.15.10">
    <property type="entry name" value="F0F1 ATP synthase delta/epsilon subunit, N-terminal"/>
    <property type="match status" value="1"/>
</dbReference>
<dbReference type="InterPro" id="IPR036771">
    <property type="entry name" value="ATPsynth_dsu/esu_N"/>
</dbReference>
<evidence type="ECO:0000256" key="9">
    <source>
        <dbReference type="ARBA" id="ARBA00023128"/>
    </source>
</evidence>
<evidence type="ECO:0000256" key="3">
    <source>
        <dbReference type="ARBA" id="ARBA00016960"/>
    </source>
</evidence>
<dbReference type="InterPro" id="IPR020546">
    <property type="entry name" value="ATP_synth_F1_dsu/esu_N"/>
</dbReference>
<keyword evidence="6" id="KW-0999">Mitochondrion inner membrane</keyword>
<keyword evidence="10" id="KW-0472">Membrane</keyword>
<proteinExistence type="inferred from homology"/>
<dbReference type="Pfam" id="PF02823">
    <property type="entry name" value="ATP-synt_DE_N"/>
    <property type="match status" value="1"/>
</dbReference>
<dbReference type="HAMAP" id="MF_00530">
    <property type="entry name" value="ATP_synth_epsil_bac"/>
    <property type="match status" value="1"/>
</dbReference>
<keyword evidence="9" id="KW-0496">Mitochondrion</keyword>
<evidence type="ECO:0000256" key="7">
    <source>
        <dbReference type="ARBA" id="ARBA00022946"/>
    </source>
</evidence>
<keyword evidence="4" id="KW-0813">Transport</keyword>
<dbReference type="GO" id="GO:0045259">
    <property type="term" value="C:proton-transporting ATP synthase complex"/>
    <property type="evidence" value="ECO:0007669"/>
    <property type="project" value="UniProtKB-KW"/>
</dbReference>
<dbReference type="InterPro" id="IPR048938">
    <property type="entry name" value="ATPD_C_fung"/>
</dbReference>
<evidence type="ECO:0000256" key="1">
    <source>
        <dbReference type="ARBA" id="ARBA00004273"/>
    </source>
</evidence>